<accession>A0AAN9VQH6</accession>
<reference evidence="1 2" key="1">
    <citation type="submission" date="2024-03" db="EMBL/GenBank/DDBJ databases">
        <title>The genome assembly and annotation of the cricket Gryllus longicercus Weissman &amp; Gray.</title>
        <authorList>
            <person name="Szrajer S."/>
            <person name="Gray D."/>
            <person name="Ylla G."/>
        </authorList>
    </citation>
    <scope>NUCLEOTIDE SEQUENCE [LARGE SCALE GENOMIC DNA]</scope>
    <source>
        <strain evidence="1">DAG 2021-001</strain>
        <tissue evidence="1">Whole body minus gut</tissue>
    </source>
</reference>
<evidence type="ECO:0000313" key="1">
    <source>
        <dbReference type="EMBL" id="KAK7866255.1"/>
    </source>
</evidence>
<dbReference type="Proteomes" id="UP001378592">
    <property type="component" value="Unassembled WGS sequence"/>
</dbReference>
<sequence length="42" mass="4770">MNLLVHYQTSHPGVNTSQWNLKNVLVRHLVNAQKQNSSIGSR</sequence>
<evidence type="ECO:0000313" key="2">
    <source>
        <dbReference type="Proteomes" id="UP001378592"/>
    </source>
</evidence>
<gene>
    <name evidence="1" type="ORF">R5R35_001685</name>
</gene>
<comment type="caution">
    <text evidence="1">The sequence shown here is derived from an EMBL/GenBank/DDBJ whole genome shotgun (WGS) entry which is preliminary data.</text>
</comment>
<organism evidence="1 2">
    <name type="scientific">Gryllus longicercus</name>
    <dbReference type="NCBI Taxonomy" id="2509291"/>
    <lineage>
        <taxon>Eukaryota</taxon>
        <taxon>Metazoa</taxon>
        <taxon>Ecdysozoa</taxon>
        <taxon>Arthropoda</taxon>
        <taxon>Hexapoda</taxon>
        <taxon>Insecta</taxon>
        <taxon>Pterygota</taxon>
        <taxon>Neoptera</taxon>
        <taxon>Polyneoptera</taxon>
        <taxon>Orthoptera</taxon>
        <taxon>Ensifera</taxon>
        <taxon>Gryllidea</taxon>
        <taxon>Grylloidea</taxon>
        <taxon>Gryllidae</taxon>
        <taxon>Gryllinae</taxon>
        <taxon>Gryllus</taxon>
    </lineage>
</organism>
<protein>
    <submittedName>
        <fullName evidence="1">Uncharacterized protein</fullName>
    </submittedName>
</protein>
<dbReference type="AlphaFoldDB" id="A0AAN9VQH6"/>
<keyword evidence="2" id="KW-1185">Reference proteome</keyword>
<name>A0AAN9VQH6_9ORTH</name>
<proteinExistence type="predicted"/>
<dbReference type="EMBL" id="JAZDUA010000151">
    <property type="protein sequence ID" value="KAK7866255.1"/>
    <property type="molecule type" value="Genomic_DNA"/>
</dbReference>